<feature type="transmembrane region" description="Helical" evidence="7">
    <location>
        <begin position="263"/>
        <end position="285"/>
    </location>
</feature>
<evidence type="ECO:0000256" key="3">
    <source>
        <dbReference type="ARBA" id="ARBA00014258"/>
    </source>
</evidence>
<keyword evidence="5 7" id="KW-1133">Transmembrane helix</keyword>
<comment type="similarity">
    <text evidence="2">Belongs to the TMEM19 family.</text>
</comment>
<proteinExistence type="inferred from homology"/>
<dbReference type="InterPro" id="IPR002794">
    <property type="entry name" value="DUF92_TMEM19"/>
</dbReference>
<gene>
    <name evidence="9" type="primary">LOC112688171</name>
</gene>
<dbReference type="PANTHER" id="PTHR13353:SF5">
    <property type="entry name" value="TRANSMEMBRANE PROTEIN 19"/>
    <property type="match status" value="1"/>
</dbReference>
<name>A0A8B8G2J0_9HEMI</name>
<feature type="transmembrane region" description="Helical" evidence="7">
    <location>
        <begin position="224"/>
        <end position="251"/>
    </location>
</feature>
<dbReference type="RefSeq" id="XP_025417023.1">
    <property type="nucleotide sequence ID" value="XM_025561238.1"/>
</dbReference>
<dbReference type="PANTHER" id="PTHR13353">
    <property type="entry name" value="TRANSMEMBRANE PROTEIN 19"/>
    <property type="match status" value="1"/>
</dbReference>
<evidence type="ECO:0000256" key="5">
    <source>
        <dbReference type="ARBA" id="ARBA00022989"/>
    </source>
</evidence>
<comment type="subcellular location">
    <subcellularLocation>
        <location evidence="1">Membrane</location>
        <topology evidence="1">Multi-pass membrane protein</topology>
    </subcellularLocation>
</comment>
<dbReference type="Proteomes" id="UP000694846">
    <property type="component" value="Unplaced"/>
</dbReference>
<reference evidence="9" key="1">
    <citation type="submission" date="2025-08" db="UniProtKB">
        <authorList>
            <consortium name="RefSeq"/>
        </authorList>
    </citation>
    <scope>IDENTIFICATION</scope>
    <source>
        <tissue evidence="9">Whole body</tissue>
    </source>
</reference>
<keyword evidence="6 7" id="KW-0472">Membrane</keyword>
<dbReference type="OrthoDB" id="30881at2759"/>
<evidence type="ECO:0000256" key="6">
    <source>
        <dbReference type="ARBA" id="ARBA00023136"/>
    </source>
</evidence>
<feature type="transmembrane region" description="Helical" evidence="7">
    <location>
        <begin position="321"/>
        <end position="341"/>
    </location>
</feature>
<evidence type="ECO:0000256" key="1">
    <source>
        <dbReference type="ARBA" id="ARBA00004141"/>
    </source>
</evidence>
<evidence type="ECO:0000256" key="2">
    <source>
        <dbReference type="ARBA" id="ARBA00009012"/>
    </source>
</evidence>
<dbReference type="GeneID" id="112688171"/>
<evidence type="ECO:0000256" key="4">
    <source>
        <dbReference type="ARBA" id="ARBA00022692"/>
    </source>
</evidence>
<organism evidence="8 9">
    <name type="scientific">Sipha flava</name>
    <name type="common">yellow sugarcane aphid</name>
    <dbReference type="NCBI Taxonomy" id="143950"/>
    <lineage>
        <taxon>Eukaryota</taxon>
        <taxon>Metazoa</taxon>
        <taxon>Ecdysozoa</taxon>
        <taxon>Arthropoda</taxon>
        <taxon>Hexapoda</taxon>
        <taxon>Insecta</taxon>
        <taxon>Pterygota</taxon>
        <taxon>Neoptera</taxon>
        <taxon>Paraneoptera</taxon>
        <taxon>Hemiptera</taxon>
        <taxon>Sternorrhyncha</taxon>
        <taxon>Aphidomorpha</taxon>
        <taxon>Aphidoidea</taxon>
        <taxon>Aphididae</taxon>
        <taxon>Sipha</taxon>
    </lineage>
</organism>
<keyword evidence="4 7" id="KW-0812">Transmembrane</keyword>
<evidence type="ECO:0000313" key="8">
    <source>
        <dbReference type="Proteomes" id="UP000694846"/>
    </source>
</evidence>
<protein>
    <recommendedName>
        <fullName evidence="3">Transmembrane protein 19</fullName>
    </recommendedName>
</protein>
<keyword evidence="8" id="KW-1185">Reference proteome</keyword>
<feature type="transmembrane region" description="Helical" evidence="7">
    <location>
        <begin position="20"/>
        <end position="40"/>
    </location>
</feature>
<accession>A0A8B8G2J0</accession>
<dbReference type="GO" id="GO:0016020">
    <property type="term" value="C:membrane"/>
    <property type="evidence" value="ECO:0007669"/>
    <property type="project" value="UniProtKB-SubCell"/>
</dbReference>
<feature type="transmembrane region" description="Helical" evidence="7">
    <location>
        <begin position="60"/>
        <end position="76"/>
    </location>
</feature>
<feature type="transmembrane region" description="Helical" evidence="7">
    <location>
        <begin position="82"/>
        <end position="112"/>
    </location>
</feature>
<dbReference type="AlphaFoldDB" id="A0A8B8G2J0"/>
<evidence type="ECO:0000256" key="7">
    <source>
        <dbReference type="SAM" id="Phobius"/>
    </source>
</evidence>
<sequence length="342" mass="37212">MAKTKNDSEDMNVSKPTISVALTMISIPLSMILWIINILFRKLYGDNTNELDEGLPPFRWFISIFLPLFMAVWGYTKRSLNLSGALLGVFVGFVLTLSNYGFFACLLTFFVTSSRATKFRSKTKKQLESDFKEGGQRNWIQVLCNGGMATQLALLYILDVGCGELPIDFNRYYRPSWLSLGILGAFASCNGDTWASELATVLDSGLPVLITTCKPVPKGTNGGITAIGLVVSLLGGLAIGLANYAMLIYMIDADMLARSPAQWPIIIAGGFAGLVGSIVDSVLGATLQYSGYNRNTGVIVEQPGKDVMHISGRRILDNHSVNLISSVIMGILTPKIAYLVWP</sequence>
<evidence type="ECO:0000313" key="9">
    <source>
        <dbReference type="RefSeq" id="XP_025417023.1"/>
    </source>
</evidence>
<dbReference type="Pfam" id="PF01940">
    <property type="entry name" value="DUF92"/>
    <property type="match status" value="1"/>
</dbReference>